<sequence length="253" mass="27327">MFFARSKSLTALLILSVMPCAALAQNTTIGVGLGFLPKYEGSNQYGTRFSPLLKHRNGHFFLSPRSGMPAAGVQTELTENWTIGSFVSLSQARKSGDSARLHGMHDISRHGNLGVFTALQLGDVVLDASYYQALKSGYGSNFTADISYKLWQEGASQLRVGTELKWSNKKAMQTYFGVEPNEAAASNGNLHTYQASAGMRSYSVYGLATHQLSDSWHVHGLVGVNNLTSDAKNSPIVEKKSSVFGGLGLGYSF</sequence>
<dbReference type="EMBL" id="JAJHNU010000001">
    <property type="protein sequence ID" value="MDN4120882.1"/>
    <property type="molecule type" value="Genomic_DNA"/>
</dbReference>
<feature type="chain" id="PRO_5046902927" evidence="6">
    <location>
        <begin position="25"/>
        <end position="253"/>
    </location>
</feature>
<evidence type="ECO:0000313" key="8">
    <source>
        <dbReference type="Proteomes" id="UP001168613"/>
    </source>
</evidence>
<evidence type="ECO:0000256" key="6">
    <source>
        <dbReference type="SAM" id="SignalP"/>
    </source>
</evidence>
<gene>
    <name evidence="7" type="ORF">LMS43_06250</name>
</gene>
<reference evidence="7" key="1">
    <citation type="submission" date="2021-11" db="EMBL/GenBank/DDBJ databases">
        <title>Draft genome sequence of Alcaligenes endophyticus type strain CCUG 75668T.</title>
        <authorList>
            <person name="Salva-Serra F."/>
            <person name="Duran R.E."/>
            <person name="Seeger M."/>
            <person name="Moore E.R.B."/>
            <person name="Jaen-Luchoro D."/>
        </authorList>
    </citation>
    <scope>NUCLEOTIDE SEQUENCE</scope>
    <source>
        <strain evidence="7">CCUG 75668</strain>
    </source>
</reference>
<keyword evidence="4" id="KW-0472">Membrane</keyword>
<feature type="signal peptide" evidence="6">
    <location>
        <begin position="1"/>
        <end position="24"/>
    </location>
</feature>
<proteinExistence type="inferred from homology"/>
<keyword evidence="5" id="KW-0998">Cell outer membrane</keyword>
<evidence type="ECO:0000256" key="3">
    <source>
        <dbReference type="ARBA" id="ARBA00022729"/>
    </source>
</evidence>
<evidence type="ECO:0000256" key="4">
    <source>
        <dbReference type="ARBA" id="ARBA00023136"/>
    </source>
</evidence>
<organism evidence="7 8">
    <name type="scientific">Alcaligenes endophyticus</name>
    <dbReference type="NCBI Taxonomy" id="1929088"/>
    <lineage>
        <taxon>Bacteria</taxon>
        <taxon>Pseudomonadati</taxon>
        <taxon>Pseudomonadota</taxon>
        <taxon>Betaproteobacteria</taxon>
        <taxon>Burkholderiales</taxon>
        <taxon>Alcaligenaceae</taxon>
        <taxon>Alcaligenes</taxon>
    </lineage>
</organism>
<dbReference type="Proteomes" id="UP001168613">
    <property type="component" value="Unassembled WGS sequence"/>
</dbReference>
<comment type="caution">
    <text evidence="7">The sequence shown here is derived from an EMBL/GenBank/DDBJ whole genome shotgun (WGS) entry which is preliminary data.</text>
</comment>
<evidence type="ECO:0000313" key="7">
    <source>
        <dbReference type="EMBL" id="MDN4120882.1"/>
    </source>
</evidence>
<dbReference type="Pfam" id="PF06629">
    <property type="entry name" value="MipA"/>
    <property type="match status" value="1"/>
</dbReference>
<evidence type="ECO:0000256" key="2">
    <source>
        <dbReference type="ARBA" id="ARBA00005722"/>
    </source>
</evidence>
<accession>A0ABT8EHW8</accession>
<dbReference type="RefSeq" id="WP_266125050.1">
    <property type="nucleotide sequence ID" value="NZ_JAJHNU010000001.1"/>
</dbReference>
<comment type="subcellular location">
    <subcellularLocation>
        <location evidence="1">Cell outer membrane</location>
    </subcellularLocation>
</comment>
<evidence type="ECO:0000256" key="1">
    <source>
        <dbReference type="ARBA" id="ARBA00004442"/>
    </source>
</evidence>
<dbReference type="InterPro" id="IPR010583">
    <property type="entry name" value="MipA"/>
</dbReference>
<dbReference type="PANTHER" id="PTHR38776">
    <property type="entry name" value="MLTA-INTERACTING PROTEIN-RELATED"/>
    <property type="match status" value="1"/>
</dbReference>
<name>A0ABT8EHW8_9BURK</name>
<evidence type="ECO:0000256" key="5">
    <source>
        <dbReference type="ARBA" id="ARBA00023237"/>
    </source>
</evidence>
<keyword evidence="3 6" id="KW-0732">Signal</keyword>
<dbReference type="PANTHER" id="PTHR38776:SF1">
    <property type="entry name" value="MLTA-INTERACTING PROTEIN-RELATED"/>
    <property type="match status" value="1"/>
</dbReference>
<comment type="similarity">
    <text evidence="2">Belongs to the MipA/OmpV family.</text>
</comment>
<protein>
    <submittedName>
        <fullName evidence="7">MipA/OmpV family protein</fullName>
    </submittedName>
</protein>
<keyword evidence="8" id="KW-1185">Reference proteome</keyword>